<gene>
    <name evidence="2" type="ORF">F6X53_10960</name>
</gene>
<feature type="domain" description="DUF4214" evidence="1">
    <location>
        <begin position="88"/>
        <end position="154"/>
    </location>
</feature>
<dbReference type="Pfam" id="PF13946">
    <property type="entry name" value="DUF4214"/>
    <property type="match status" value="1"/>
</dbReference>
<dbReference type="Gene3D" id="1.10.3130.20">
    <property type="entry name" value="Phycobilisome linker domain"/>
    <property type="match status" value="1"/>
</dbReference>
<dbReference type="OrthoDB" id="7991762at2"/>
<keyword evidence="3" id="KW-1185">Reference proteome</keyword>
<comment type="caution">
    <text evidence="2">The sequence shown here is derived from an EMBL/GenBank/DDBJ whole genome shotgun (WGS) entry which is preliminary data.</text>
</comment>
<evidence type="ECO:0000313" key="3">
    <source>
        <dbReference type="Proteomes" id="UP000474159"/>
    </source>
</evidence>
<dbReference type="AlphaFoldDB" id="A0A6L3SZG3"/>
<dbReference type="InterPro" id="IPR025282">
    <property type="entry name" value="DUF4214"/>
</dbReference>
<sequence length="166" mass="17325">MAGVQNWVSALDQGTSRADVVTVFAFSAENLEGLQPAFEQGVFTPDLDASSVARLYYGMLDRAPDQGGLQALTGAVESGVSLQGVVQGVLNSPEYAAKFADLSDAAFIEALYDGALGRAPDAVGAQSWLAALTQGTSRAEVAVGITQSAEAQQHLLPQIEMGWHLV</sequence>
<reference evidence="2 3" key="1">
    <citation type="submission" date="2019-09" db="EMBL/GenBank/DDBJ databases">
        <title>YIM 48816 draft genome.</title>
        <authorList>
            <person name="Jiang L."/>
        </authorList>
    </citation>
    <scope>NUCLEOTIDE SEQUENCE [LARGE SCALE GENOMIC DNA]</scope>
    <source>
        <strain evidence="2 3">YIM 48816</strain>
    </source>
</reference>
<evidence type="ECO:0000259" key="1">
    <source>
        <dbReference type="Pfam" id="PF13946"/>
    </source>
</evidence>
<dbReference type="InterPro" id="IPR038255">
    <property type="entry name" value="PBS_linker_sf"/>
</dbReference>
<accession>A0A6L3SZG3</accession>
<proteinExistence type="predicted"/>
<protein>
    <submittedName>
        <fullName evidence="2">DUF4214 domain-containing protein</fullName>
    </submittedName>
</protein>
<name>A0A6L3SZG3_9HYPH</name>
<dbReference type="EMBL" id="VZZK01000009">
    <property type="protein sequence ID" value="KAB1079444.1"/>
    <property type="molecule type" value="Genomic_DNA"/>
</dbReference>
<organism evidence="2 3">
    <name type="scientific">Methylobacterium soli</name>
    <dbReference type="NCBI Taxonomy" id="553447"/>
    <lineage>
        <taxon>Bacteria</taxon>
        <taxon>Pseudomonadati</taxon>
        <taxon>Pseudomonadota</taxon>
        <taxon>Alphaproteobacteria</taxon>
        <taxon>Hyphomicrobiales</taxon>
        <taxon>Methylobacteriaceae</taxon>
        <taxon>Methylobacterium</taxon>
    </lineage>
</organism>
<dbReference type="Proteomes" id="UP000474159">
    <property type="component" value="Unassembled WGS sequence"/>
</dbReference>
<evidence type="ECO:0000313" key="2">
    <source>
        <dbReference type="EMBL" id="KAB1079444.1"/>
    </source>
</evidence>